<dbReference type="RefSeq" id="WP_143312859.1">
    <property type="nucleotide sequence ID" value="NZ_FUWZ01000002.1"/>
</dbReference>
<dbReference type="Proteomes" id="UP000190367">
    <property type="component" value="Unassembled WGS sequence"/>
</dbReference>
<dbReference type="SUPFAM" id="SSF117074">
    <property type="entry name" value="Hypothetical protein PA1324"/>
    <property type="match status" value="1"/>
</dbReference>
<reference evidence="3" key="1">
    <citation type="submission" date="2017-02" db="EMBL/GenBank/DDBJ databases">
        <authorList>
            <person name="Varghese N."/>
            <person name="Submissions S."/>
        </authorList>
    </citation>
    <scope>NUCLEOTIDE SEQUENCE [LARGE SCALE GENOMIC DNA]</scope>
    <source>
        <strain evidence="3">DSM 22224</strain>
    </source>
</reference>
<dbReference type="OrthoDB" id="6058208at2"/>
<evidence type="ECO:0000256" key="1">
    <source>
        <dbReference type="SAM" id="SignalP"/>
    </source>
</evidence>
<dbReference type="STRING" id="634771.SAMN04488128_1026"/>
<organism evidence="2 3">
    <name type="scientific">Chitinophaga eiseniae</name>
    <dbReference type="NCBI Taxonomy" id="634771"/>
    <lineage>
        <taxon>Bacteria</taxon>
        <taxon>Pseudomonadati</taxon>
        <taxon>Bacteroidota</taxon>
        <taxon>Chitinophagia</taxon>
        <taxon>Chitinophagales</taxon>
        <taxon>Chitinophagaceae</taxon>
        <taxon>Chitinophaga</taxon>
    </lineage>
</organism>
<dbReference type="EMBL" id="FUWZ01000002">
    <property type="protein sequence ID" value="SJZ95069.1"/>
    <property type="molecule type" value="Genomic_DNA"/>
</dbReference>
<dbReference type="AlphaFoldDB" id="A0A1T4PUF1"/>
<evidence type="ECO:0000313" key="2">
    <source>
        <dbReference type="EMBL" id="SJZ95069.1"/>
    </source>
</evidence>
<protein>
    <submittedName>
        <fullName evidence="2">Uncharacterized protein</fullName>
    </submittedName>
</protein>
<feature type="chain" id="PRO_5013250499" evidence="1">
    <location>
        <begin position="23"/>
        <end position="199"/>
    </location>
</feature>
<gene>
    <name evidence="2" type="ORF">SAMN04488128_1026</name>
</gene>
<proteinExistence type="predicted"/>
<accession>A0A1T4PUF1</accession>
<keyword evidence="1" id="KW-0732">Signal</keyword>
<sequence length="199" mass="22724">MRNKFFILSACSLLWSVVLLHAQEPVPVFPAATFNSQQAGEMLNNGTATLHGVVKKKQRNPDNTYLGIVVTLFPCTPYFDEWYTLQKKNKKGKTLAMMSPQAYSYRVVTKASDKDGTFEFRNLKPGKYYLQTMVRQGKMKQMLKEVGTATYTGYNVFGQAITSYSRPIYEDFKLFYETNDLVKDFVEITSEGQTVNVKL</sequence>
<keyword evidence="3" id="KW-1185">Reference proteome</keyword>
<feature type="signal peptide" evidence="1">
    <location>
        <begin position="1"/>
        <end position="22"/>
    </location>
</feature>
<evidence type="ECO:0000313" key="3">
    <source>
        <dbReference type="Proteomes" id="UP000190367"/>
    </source>
</evidence>
<dbReference type="InterPro" id="IPR013783">
    <property type="entry name" value="Ig-like_fold"/>
</dbReference>
<dbReference type="Gene3D" id="2.60.40.10">
    <property type="entry name" value="Immunoglobulins"/>
    <property type="match status" value="1"/>
</dbReference>
<name>A0A1T4PUF1_9BACT</name>